<reference evidence="10 11" key="1">
    <citation type="submission" date="2018-11" db="EMBL/GenBank/DDBJ databases">
        <title>Sequencing the genomes of 1000 actinobacteria strains.</title>
        <authorList>
            <person name="Klenk H.-P."/>
        </authorList>
    </citation>
    <scope>NUCLEOTIDE SEQUENCE [LARGE SCALE GENOMIC DNA]</scope>
    <source>
        <strain evidence="10 11">DSM 44254</strain>
    </source>
</reference>
<accession>A0A3N1D397</accession>
<comment type="cofactor">
    <cofactor evidence="1 6">
        <name>FAD</name>
        <dbReference type="ChEBI" id="CHEBI:57692"/>
    </cofactor>
</comment>
<organism evidence="10 11">
    <name type="scientific">Actinocorallia herbida</name>
    <dbReference type="NCBI Taxonomy" id="58109"/>
    <lineage>
        <taxon>Bacteria</taxon>
        <taxon>Bacillati</taxon>
        <taxon>Actinomycetota</taxon>
        <taxon>Actinomycetes</taxon>
        <taxon>Streptosporangiales</taxon>
        <taxon>Thermomonosporaceae</taxon>
        <taxon>Actinocorallia</taxon>
    </lineage>
</organism>
<dbReference type="Pfam" id="PF00441">
    <property type="entry name" value="Acyl-CoA_dh_1"/>
    <property type="match status" value="1"/>
</dbReference>
<evidence type="ECO:0000256" key="1">
    <source>
        <dbReference type="ARBA" id="ARBA00001974"/>
    </source>
</evidence>
<keyword evidence="3 6" id="KW-0285">Flavoprotein</keyword>
<dbReference type="Gene3D" id="2.40.110.10">
    <property type="entry name" value="Butyryl-CoA Dehydrogenase, subunit A, domain 2"/>
    <property type="match status" value="1"/>
</dbReference>
<gene>
    <name evidence="10" type="ORF">EDD29_5615</name>
</gene>
<sequence>MDFTPTESQRALIAEAENAAEPWRNQALQIRQHGLDHGEYRPDFWRDYCAAGTMAALVPAEHGGTEKGLLATAFAMEAFAVRGLAPTLPVLTHAAARLITVAGSADLKARHLPGIADGSLLIGLAFTEAEAGHNFARMATFAEREGAHVRVNGAKSFISGVEIADRLLLVTRSLTAEQRAEHGLPSMAGFTALLLDPGAAGVTLTEQRLGGREGLRQWHVRLDDVRVPASDIIGLEHQAITSLFDALNIERILFTAISLGSAAHLLELAVGRARSRTVFGDRPIGSYQALQHPLARIEVQLNAARLLAYKAAALFDAGVASAEVGAAANMAKIMAADVTYAAADQTLQTFGAEGWDKEQGLVDHYLDARLFRSTPISQELALNFVAEHVLGLPVHRRSPSAGTPSS</sequence>
<evidence type="ECO:0000256" key="3">
    <source>
        <dbReference type="ARBA" id="ARBA00022630"/>
    </source>
</evidence>
<evidence type="ECO:0008006" key="12">
    <source>
        <dbReference type="Google" id="ProtNLM"/>
    </source>
</evidence>
<dbReference type="InterPro" id="IPR037069">
    <property type="entry name" value="AcylCoA_DH/ox_N_sf"/>
</dbReference>
<dbReference type="SUPFAM" id="SSF47203">
    <property type="entry name" value="Acyl-CoA dehydrogenase C-terminal domain-like"/>
    <property type="match status" value="1"/>
</dbReference>
<dbReference type="InterPro" id="IPR009075">
    <property type="entry name" value="AcylCo_DH/oxidase_C"/>
</dbReference>
<dbReference type="InterPro" id="IPR036250">
    <property type="entry name" value="AcylCo_DH-like_C"/>
</dbReference>
<evidence type="ECO:0000259" key="9">
    <source>
        <dbReference type="Pfam" id="PF02771"/>
    </source>
</evidence>
<dbReference type="PANTHER" id="PTHR43884">
    <property type="entry name" value="ACYL-COA DEHYDROGENASE"/>
    <property type="match status" value="1"/>
</dbReference>
<dbReference type="CDD" id="cd00567">
    <property type="entry name" value="ACAD"/>
    <property type="match status" value="1"/>
</dbReference>
<dbReference type="Gene3D" id="1.20.140.10">
    <property type="entry name" value="Butyryl-CoA Dehydrogenase, subunit A, domain 3"/>
    <property type="match status" value="1"/>
</dbReference>
<evidence type="ECO:0000256" key="5">
    <source>
        <dbReference type="ARBA" id="ARBA00023002"/>
    </source>
</evidence>
<dbReference type="InterPro" id="IPR006091">
    <property type="entry name" value="Acyl-CoA_Oxase/DH_mid-dom"/>
</dbReference>
<dbReference type="Pfam" id="PF02770">
    <property type="entry name" value="Acyl-CoA_dh_M"/>
    <property type="match status" value="1"/>
</dbReference>
<keyword evidence="5 6" id="KW-0560">Oxidoreductase</keyword>
<dbReference type="RefSeq" id="WP_123667189.1">
    <property type="nucleotide sequence ID" value="NZ_RJKE01000001.1"/>
</dbReference>
<name>A0A3N1D397_9ACTN</name>
<keyword evidence="11" id="KW-1185">Reference proteome</keyword>
<feature type="domain" description="Acyl-CoA oxidase/dehydrogenase middle" evidence="8">
    <location>
        <begin position="124"/>
        <end position="225"/>
    </location>
</feature>
<dbReference type="SUPFAM" id="SSF56645">
    <property type="entry name" value="Acyl-CoA dehydrogenase NM domain-like"/>
    <property type="match status" value="1"/>
</dbReference>
<dbReference type="Pfam" id="PF02771">
    <property type="entry name" value="Acyl-CoA_dh_N"/>
    <property type="match status" value="1"/>
</dbReference>
<comment type="caution">
    <text evidence="10">The sequence shown here is derived from an EMBL/GenBank/DDBJ whole genome shotgun (WGS) entry which is preliminary data.</text>
</comment>
<feature type="domain" description="Acyl-CoA dehydrogenase/oxidase N-terminal" evidence="9">
    <location>
        <begin position="6"/>
        <end position="118"/>
    </location>
</feature>
<evidence type="ECO:0000313" key="10">
    <source>
        <dbReference type="EMBL" id="ROO87966.1"/>
    </source>
</evidence>
<dbReference type="InterPro" id="IPR046373">
    <property type="entry name" value="Acyl-CoA_Oxase/DH_mid-dom_sf"/>
</dbReference>
<proteinExistence type="inferred from homology"/>
<evidence type="ECO:0000259" key="8">
    <source>
        <dbReference type="Pfam" id="PF02770"/>
    </source>
</evidence>
<evidence type="ECO:0000256" key="6">
    <source>
        <dbReference type="RuleBase" id="RU362125"/>
    </source>
</evidence>
<dbReference type="InterPro" id="IPR009100">
    <property type="entry name" value="AcylCoA_DH/oxidase_NM_dom_sf"/>
</dbReference>
<feature type="domain" description="Acyl-CoA dehydrogenase/oxidase C-terminal" evidence="7">
    <location>
        <begin position="245"/>
        <end position="389"/>
    </location>
</feature>
<dbReference type="PANTHER" id="PTHR43884:SF20">
    <property type="entry name" value="ACYL-COA DEHYDROGENASE FADE28"/>
    <property type="match status" value="1"/>
</dbReference>
<dbReference type="GO" id="GO:0003995">
    <property type="term" value="F:acyl-CoA dehydrogenase activity"/>
    <property type="evidence" value="ECO:0007669"/>
    <property type="project" value="TreeGrafter"/>
</dbReference>
<evidence type="ECO:0000313" key="11">
    <source>
        <dbReference type="Proteomes" id="UP000272400"/>
    </source>
</evidence>
<evidence type="ECO:0000256" key="2">
    <source>
        <dbReference type="ARBA" id="ARBA00009347"/>
    </source>
</evidence>
<dbReference type="GO" id="GO:0050660">
    <property type="term" value="F:flavin adenine dinucleotide binding"/>
    <property type="evidence" value="ECO:0007669"/>
    <property type="project" value="InterPro"/>
</dbReference>
<evidence type="ECO:0000259" key="7">
    <source>
        <dbReference type="Pfam" id="PF00441"/>
    </source>
</evidence>
<keyword evidence="4 6" id="KW-0274">FAD</keyword>
<evidence type="ECO:0000256" key="4">
    <source>
        <dbReference type="ARBA" id="ARBA00022827"/>
    </source>
</evidence>
<dbReference type="InterPro" id="IPR013786">
    <property type="entry name" value="AcylCoA_DH/ox_N"/>
</dbReference>
<dbReference type="OrthoDB" id="4607453at2"/>
<dbReference type="EMBL" id="RJKE01000001">
    <property type="protein sequence ID" value="ROO87966.1"/>
    <property type="molecule type" value="Genomic_DNA"/>
</dbReference>
<dbReference type="PIRSF" id="PIRSF016578">
    <property type="entry name" value="HsaA"/>
    <property type="match status" value="1"/>
</dbReference>
<dbReference type="AlphaFoldDB" id="A0A3N1D397"/>
<protein>
    <recommendedName>
        <fullName evidence="12">Alkylation response protein AidB-like acyl-CoA dehydrogenase</fullName>
    </recommendedName>
</protein>
<dbReference type="Proteomes" id="UP000272400">
    <property type="component" value="Unassembled WGS sequence"/>
</dbReference>
<comment type="similarity">
    <text evidence="2 6">Belongs to the acyl-CoA dehydrogenase family.</text>
</comment>
<dbReference type="Gene3D" id="1.10.540.10">
    <property type="entry name" value="Acyl-CoA dehydrogenase/oxidase, N-terminal domain"/>
    <property type="match status" value="1"/>
</dbReference>